<evidence type="ECO:0000313" key="1">
    <source>
        <dbReference type="EMBL" id="MDQ7249833.1"/>
    </source>
</evidence>
<comment type="caution">
    <text evidence="1">The sequence shown here is derived from an EMBL/GenBank/DDBJ whole genome shotgun (WGS) entry which is preliminary data.</text>
</comment>
<name>A0ABU0YSM9_9PROT</name>
<sequence length="254" mass="28751">MAARPKSKSAGTIRIGIGGWTFEPWRGVFYPKDLSQKRELEYASGKLSSIEINGTYYSTFKPPSWIKWREETPKDFVFAVKASRFCTNRKELGGAGESVTRFINQGLHELGDKLGPINWQFMGTKKFDPADFEAFLKLLPKEVNKVPLRHAMEVRNASFKSDAFYDLCRKYNAAIVYAHDADFPEIEESTADFTYARLMQSQEDVATGYKPKELDGWAKKAKDWAKTGDTFVYFISGAKVRNPAAAQALIERVA</sequence>
<keyword evidence="2" id="KW-1185">Reference proteome</keyword>
<proteinExistence type="predicted"/>
<dbReference type="Pfam" id="PF01904">
    <property type="entry name" value="DUF72"/>
    <property type="match status" value="1"/>
</dbReference>
<dbReference type="RefSeq" id="WP_379958283.1">
    <property type="nucleotide sequence ID" value="NZ_JAUYVI010000006.1"/>
</dbReference>
<accession>A0ABU0YSM9</accession>
<gene>
    <name evidence="1" type="ORF">Q8A70_19245</name>
</gene>
<dbReference type="PANTHER" id="PTHR30348">
    <property type="entry name" value="UNCHARACTERIZED PROTEIN YECE"/>
    <property type="match status" value="1"/>
</dbReference>
<dbReference type="Gene3D" id="3.20.20.410">
    <property type="entry name" value="Protein of unknown function UPF0759"/>
    <property type="match status" value="1"/>
</dbReference>
<organism evidence="1 2">
    <name type="scientific">Dongia sedimenti</name>
    <dbReference type="NCBI Taxonomy" id="3064282"/>
    <lineage>
        <taxon>Bacteria</taxon>
        <taxon>Pseudomonadati</taxon>
        <taxon>Pseudomonadota</taxon>
        <taxon>Alphaproteobacteria</taxon>
        <taxon>Rhodospirillales</taxon>
        <taxon>Dongiaceae</taxon>
        <taxon>Dongia</taxon>
    </lineage>
</organism>
<dbReference type="InterPro" id="IPR002763">
    <property type="entry name" value="DUF72"/>
</dbReference>
<evidence type="ECO:0000313" key="2">
    <source>
        <dbReference type="Proteomes" id="UP001230156"/>
    </source>
</evidence>
<dbReference type="EMBL" id="JAUYVI010000006">
    <property type="protein sequence ID" value="MDQ7249833.1"/>
    <property type="molecule type" value="Genomic_DNA"/>
</dbReference>
<dbReference type="SUPFAM" id="SSF117396">
    <property type="entry name" value="TM1631-like"/>
    <property type="match status" value="1"/>
</dbReference>
<dbReference type="PANTHER" id="PTHR30348:SF4">
    <property type="entry name" value="DUF72 DOMAIN-CONTAINING PROTEIN"/>
    <property type="match status" value="1"/>
</dbReference>
<reference evidence="2" key="1">
    <citation type="submission" date="2023-08" db="EMBL/GenBank/DDBJ databases">
        <title>Rhodospirillaceae gen. nov., a novel taxon isolated from the Yangtze River Yuezi River estuary sludge.</title>
        <authorList>
            <person name="Ruan L."/>
        </authorList>
    </citation>
    <scope>NUCLEOTIDE SEQUENCE [LARGE SCALE GENOMIC DNA]</scope>
    <source>
        <strain evidence="2">R-7</strain>
    </source>
</reference>
<protein>
    <submittedName>
        <fullName evidence="1">DUF72 domain-containing protein</fullName>
    </submittedName>
</protein>
<dbReference type="InterPro" id="IPR036520">
    <property type="entry name" value="UPF0759_sf"/>
</dbReference>
<dbReference type="Proteomes" id="UP001230156">
    <property type="component" value="Unassembled WGS sequence"/>
</dbReference>